<evidence type="ECO:0000313" key="7">
    <source>
        <dbReference type="EMBL" id="PSR33000.1"/>
    </source>
</evidence>
<gene>
    <name evidence="7" type="ORF">C7B46_12160</name>
</gene>
<dbReference type="EMBL" id="PXYW01000029">
    <property type="protein sequence ID" value="PSR33000.1"/>
    <property type="molecule type" value="Genomic_DNA"/>
</dbReference>
<dbReference type="Pfam" id="PF00501">
    <property type="entry name" value="AMP-binding"/>
    <property type="match status" value="1"/>
</dbReference>
<dbReference type="SUPFAM" id="SSF56801">
    <property type="entry name" value="Acetyl-CoA synthetase-like"/>
    <property type="match status" value="1"/>
</dbReference>
<feature type="domain" description="AMP-dependent synthetase/ligase" evidence="5">
    <location>
        <begin position="19"/>
        <end position="394"/>
    </location>
</feature>
<dbReference type="PANTHER" id="PTHR43859">
    <property type="entry name" value="ACYL-ACTIVATING ENZYME"/>
    <property type="match status" value="1"/>
</dbReference>
<dbReference type="Gene3D" id="3.40.50.12780">
    <property type="entry name" value="N-terminal domain of ligase-like"/>
    <property type="match status" value="1"/>
</dbReference>
<reference evidence="7 8" key="1">
    <citation type="journal article" date="2014" name="BMC Genomics">
        <title>Comparison of environmental and isolate Sulfobacillus genomes reveals diverse carbon, sulfur, nitrogen, and hydrogen metabolisms.</title>
        <authorList>
            <person name="Justice N.B."/>
            <person name="Norman A."/>
            <person name="Brown C.T."/>
            <person name="Singh A."/>
            <person name="Thomas B.C."/>
            <person name="Banfield J.F."/>
        </authorList>
    </citation>
    <scope>NUCLEOTIDE SEQUENCE [LARGE SCALE GENOMIC DNA]</scope>
    <source>
        <strain evidence="7">AMDSBA4</strain>
    </source>
</reference>
<comment type="similarity">
    <text evidence="1">Belongs to the ATP-dependent AMP-binding enzyme family.</text>
</comment>
<evidence type="ECO:0000256" key="1">
    <source>
        <dbReference type="ARBA" id="ARBA00006432"/>
    </source>
</evidence>
<evidence type="ECO:0000256" key="4">
    <source>
        <dbReference type="ARBA" id="ARBA00023098"/>
    </source>
</evidence>
<sequence>MMNTPLLLEHLFEYGETYYPKKEIVSRTYEGTMRYTYAEFAERTRRLSSALAKLGVKPGDRVGTFAWNDHRHLEAYFAIPCMGSVLHTINIRLAPDQIAYIINHAEDQVLLVDVNLAKLLEPIRDKLPTVKAFVLMGDQINPADSVLQPAYSYETLLAESSPEFIYPTNLDENSPMGMCYTSATTGNPKGVVYSHRGIYLHSMSMGLANSAALSENDSVMPVVPMFHANAWGMPFAAIWFGAKVVLPGPAPTPAILLDLIAQERVTVAAGVPTVWLGFLQELESRPQPLALRMVLCGGSAAPASLIRAYEERHGIPFVHAYGMTETSPLATFSRLKSYQQSLPEAERLKIRASQGLLVPGLAMRLVNDEGDVPWDGVQMGELLLRGPWIADEYYHDERTKDTFIEGWLHTGDVATVDAEGFVRLVDRTKDLIKSGGEWISSVDLENAIMGHPAVLEAAVVGVAHPKWDERPLAFVVLKPNQKVTKEELHDFLKDQFAKWWLPDDVIFLEEIPKTSVGKFMKRALRDRYHNYLTAESGGNPS</sequence>
<evidence type="ECO:0000259" key="5">
    <source>
        <dbReference type="Pfam" id="PF00501"/>
    </source>
</evidence>
<protein>
    <submittedName>
        <fullName evidence="7">Fatty-acid--CoA ligase</fullName>
    </submittedName>
</protein>
<feature type="domain" description="AMP-binding enzyme C-terminal" evidence="6">
    <location>
        <begin position="444"/>
        <end position="518"/>
    </location>
</feature>
<dbReference type="Gene3D" id="3.30.300.30">
    <property type="match status" value="1"/>
</dbReference>
<dbReference type="CDD" id="cd12119">
    <property type="entry name" value="ttLC_FACS_AlkK_like"/>
    <property type="match status" value="1"/>
</dbReference>
<name>A0A2T2XET1_9FIRM</name>
<dbReference type="GO" id="GO:0016874">
    <property type="term" value="F:ligase activity"/>
    <property type="evidence" value="ECO:0007669"/>
    <property type="project" value="UniProtKB-KW"/>
</dbReference>
<dbReference type="InterPro" id="IPR025110">
    <property type="entry name" value="AMP-bd_C"/>
</dbReference>
<dbReference type="InterPro" id="IPR045851">
    <property type="entry name" value="AMP-bd_C_sf"/>
</dbReference>
<comment type="caution">
    <text evidence="7">The sequence shown here is derived from an EMBL/GenBank/DDBJ whole genome shotgun (WGS) entry which is preliminary data.</text>
</comment>
<dbReference type="NCBIfam" id="NF004837">
    <property type="entry name" value="PRK06187.1"/>
    <property type="match status" value="1"/>
</dbReference>
<evidence type="ECO:0000256" key="2">
    <source>
        <dbReference type="ARBA" id="ARBA00022598"/>
    </source>
</evidence>
<keyword evidence="2 7" id="KW-0436">Ligase</keyword>
<dbReference type="Pfam" id="PF13193">
    <property type="entry name" value="AMP-binding_C"/>
    <property type="match status" value="1"/>
</dbReference>
<dbReference type="InterPro" id="IPR042099">
    <property type="entry name" value="ANL_N_sf"/>
</dbReference>
<accession>A0A2T2XET1</accession>
<keyword evidence="4" id="KW-0443">Lipid metabolism</keyword>
<dbReference type="AlphaFoldDB" id="A0A2T2XET1"/>
<keyword evidence="3" id="KW-0276">Fatty acid metabolism</keyword>
<dbReference type="GO" id="GO:0006631">
    <property type="term" value="P:fatty acid metabolic process"/>
    <property type="evidence" value="ECO:0007669"/>
    <property type="project" value="UniProtKB-KW"/>
</dbReference>
<organism evidence="7 8">
    <name type="scientific">Sulfobacillus benefaciens</name>
    <dbReference type="NCBI Taxonomy" id="453960"/>
    <lineage>
        <taxon>Bacteria</taxon>
        <taxon>Bacillati</taxon>
        <taxon>Bacillota</taxon>
        <taxon>Clostridia</taxon>
        <taxon>Eubacteriales</taxon>
        <taxon>Clostridiales Family XVII. Incertae Sedis</taxon>
        <taxon>Sulfobacillus</taxon>
    </lineage>
</organism>
<dbReference type="FunFam" id="3.30.300.30:FF:000008">
    <property type="entry name" value="2,3-dihydroxybenzoate-AMP ligase"/>
    <property type="match status" value="1"/>
</dbReference>
<proteinExistence type="inferred from homology"/>
<dbReference type="InterPro" id="IPR000873">
    <property type="entry name" value="AMP-dep_synth/lig_dom"/>
</dbReference>
<evidence type="ECO:0000313" key="8">
    <source>
        <dbReference type="Proteomes" id="UP000242972"/>
    </source>
</evidence>
<evidence type="ECO:0000256" key="3">
    <source>
        <dbReference type="ARBA" id="ARBA00022832"/>
    </source>
</evidence>
<dbReference type="PANTHER" id="PTHR43859:SF4">
    <property type="entry name" value="BUTANOATE--COA LIGASE AAE1-RELATED"/>
    <property type="match status" value="1"/>
</dbReference>
<evidence type="ECO:0000259" key="6">
    <source>
        <dbReference type="Pfam" id="PF13193"/>
    </source>
</evidence>
<dbReference type="Proteomes" id="UP000242972">
    <property type="component" value="Unassembled WGS sequence"/>
</dbReference>